<accession>A6UTN1</accession>
<keyword evidence="1" id="KW-0282">Flagellum</keyword>
<dbReference type="KEGG" id="mae:Maeo_0264"/>
<proteinExistence type="predicted"/>
<protein>
    <submittedName>
        <fullName evidence="1">Flagellar protein F</fullName>
    </submittedName>
</protein>
<dbReference type="eggNOG" id="arCOG01824">
    <property type="taxonomic scope" value="Archaea"/>
</dbReference>
<reference evidence="1" key="1">
    <citation type="submission" date="2007-06" db="EMBL/GenBank/DDBJ databases">
        <title>Complete sequence of Methanococcus aeolicus Nankai-3.</title>
        <authorList>
            <consortium name="US DOE Joint Genome Institute"/>
            <person name="Copeland A."/>
            <person name="Lucas S."/>
            <person name="Lapidus A."/>
            <person name="Barry K."/>
            <person name="Glavina del Rio T."/>
            <person name="Dalin E."/>
            <person name="Tice H."/>
            <person name="Pitluck S."/>
            <person name="Chain P."/>
            <person name="Malfatti S."/>
            <person name="Shin M."/>
            <person name="Vergez L."/>
            <person name="Schmutz J."/>
            <person name="Larimer F."/>
            <person name="Land M."/>
            <person name="Hauser L."/>
            <person name="Kyrpides N."/>
            <person name="Lykidis A."/>
            <person name="Sieprawska-Lupa M."/>
            <person name="Whitman W.B."/>
            <person name="Richardson P."/>
        </authorList>
    </citation>
    <scope>NUCLEOTIDE SEQUENCE [LARGE SCALE GENOMIC DNA]</scope>
    <source>
        <strain evidence="1">Nankai-3</strain>
    </source>
</reference>
<dbReference type="Proteomes" id="UP000001106">
    <property type="component" value="Chromosome"/>
</dbReference>
<dbReference type="OrthoDB" id="63667at2157"/>
<dbReference type="EMBL" id="CP000743">
    <property type="protein sequence ID" value="ABR55853.1"/>
    <property type="molecule type" value="Genomic_DNA"/>
</dbReference>
<keyword evidence="1" id="KW-0966">Cell projection</keyword>
<evidence type="ECO:0000313" key="1">
    <source>
        <dbReference type="EMBL" id="ABR55853.1"/>
    </source>
</evidence>
<keyword evidence="1" id="KW-0969">Cilium</keyword>
<sequence length="135" mass="14888">MGFSSIAGFLVLISTLLACSLYLYDNVDSSLTEINSAYSEYIEHLSDKSDEKLIITSVVGVDGNIYINVLNNGSLTNEPYKWTALYNGTPKGISIDSNITYLTPLNNVTITIIGTAPARICIVSEYGNKYYYYLN</sequence>
<dbReference type="AlphaFoldDB" id="A6UTN1"/>
<dbReference type="STRING" id="419665.Maeo_0264"/>
<keyword evidence="2" id="KW-1185">Reference proteome</keyword>
<organism evidence="1 2">
    <name type="scientific">Methanococcus aeolicus (strain ATCC BAA-1280 / DSM 17508 / OCM 812 / Nankai-3)</name>
    <dbReference type="NCBI Taxonomy" id="419665"/>
    <lineage>
        <taxon>Archaea</taxon>
        <taxon>Methanobacteriati</taxon>
        <taxon>Methanobacteriota</taxon>
        <taxon>Methanomada group</taxon>
        <taxon>Methanococci</taxon>
        <taxon>Methanococcales</taxon>
        <taxon>Methanococcaceae</taxon>
        <taxon>Methanococcus</taxon>
    </lineage>
</organism>
<name>A6UTN1_META3</name>
<dbReference type="HOGENOM" id="CLU_1881047_0_0_2"/>
<gene>
    <name evidence="1" type="ordered locus">Maeo_0264</name>
</gene>
<evidence type="ECO:0000313" key="2">
    <source>
        <dbReference type="Proteomes" id="UP000001106"/>
    </source>
</evidence>